<evidence type="ECO:0000313" key="1">
    <source>
        <dbReference type="EMBL" id="KGN65496.1"/>
    </source>
</evidence>
<dbReference type="Gramene" id="KGN65496">
    <property type="protein sequence ID" value="KGN65496"/>
    <property type="gene ID" value="Csa_1G426970"/>
</dbReference>
<proteinExistence type="predicted"/>
<reference evidence="1 2" key="3">
    <citation type="journal article" date="2010" name="BMC Genomics">
        <title>Transcriptome sequencing and comparative analysis of cucumber flowers with different sex types.</title>
        <authorList>
            <person name="Guo S."/>
            <person name="Zheng Y."/>
            <person name="Joung J.G."/>
            <person name="Liu S."/>
            <person name="Zhang Z."/>
            <person name="Crasta O.R."/>
            <person name="Sobral B.W."/>
            <person name="Xu Y."/>
            <person name="Huang S."/>
            <person name="Fei Z."/>
        </authorList>
    </citation>
    <scope>NUCLEOTIDE SEQUENCE [LARGE SCALE GENOMIC DNA]</scope>
    <source>
        <strain evidence="2">cv. 9930</strain>
    </source>
</reference>
<name>A0A0A0M005_CUCSA</name>
<dbReference type="AlphaFoldDB" id="A0A0A0M005"/>
<accession>A0A0A0M005</accession>
<reference evidence="1 2" key="4">
    <citation type="journal article" date="2011" name="BMC Genomics">
        <title>RNA-Seq improves annotation of protein-coding genes in the cucumber genome.</title>
        <authorList>
            <person name="Li Z."/>
            <person name="Zhang Z."/>
            <person name="Yan P."/>
            <person name="Huang S."/>
            <person name="Fei Z."/>
            <person name="Lin K."/>
        </authorList>
    </citation>
    <scope>NUCLEOTIDE SEQUENCE [LARGE SCALE GENOMIC DNA]</scope>
    <source>
        <strain evidence="2">cv. 9930</strain>
    </source>
</reference>
<sequence>MGMEILDEFSPLTPLSSLQFIIPKHKTEQQQQEDQEEECLTPTAAAARLKPAIICPPAPKKPRPPRRKLNFLPPPFFEAPQDLNSVYFQFHIPSKKIKPIH</sequence>
<dbReference type="OMA" id="VHEHEEC"/>
<gene>
    <name evidence="1" type="ORF">Csa_1G426970</name>
</gene>
<evidence type="ECO:0000313" key="2">
    <source>
        <dbReference type="Proteomes" id="UP000029981"/>
    </source>
</evidence>
<dbReference type="InterPro" id="IPR053115">
    <property type="entry name" value="CDK_inhibitor"/>
</dbReference>
<dbReference type="EMBL" id="CM002922">
    <property type="protein sequence ID" value="KGN65496.1"/>
    <property type="molecule type" value="Genomic_DNA"/>
</dbReference>
<dbReference type="Proteomes" id="UP000029981">
    <property type="component" value="Chromosome 1"/>
</dbReference>
<reference evidence="1 2" key="2">
    <citation type="journal article" date="2009" name="PLoS ONE">
        <title>An integrated genetic and cytogenetic map of the cucumber genome.</title>
        <authorList>
            <person name="Ren Y."/>
            <person name="Zhang Z."/>
            <person name="Liu J."/>
            <person name="Staub J.E."/>
            <person name="Han Y."/>
            <person name="Cheng Z."/>
            <person name="Li X."/>
            <person name="Lu J."/>
            <person name="Miao H."/>
            <person name="Kang H."/>
            <person name="Xie B."/>
            <person name="Gu X."/>
            <person name="Wang X."/>
            <person name="Du Y."/>
            <person name="Jin W."/>
            <person name="Huang S."/>
        </authorList>
    </citation>
    <scope>NUCLEOTIDE SEQUENCE [LARGE SCALE GENOMIC DNA]</scope>
    <source>
        <strain evidence="2">cv. 9930</strain>
    </source>
</reference>
<organism evidence="1 2">
    <name type="scientific">Cucumis sativus</name>
    <name type="common">Cucumber</name>
    <dbReference type="NCBI Taxonomy" id="3659"/>
    <lineage>
        <taxon>Eukaryota</taxon>
        <taxon>Viridiplantae</taxon>
        <taxon>Streptophyta</taxon>
        <taxon>Embryophyta</taxon>
        <taxon>Tracheophyta</taxon>
        <taxon>Spermatophyta</taxon>
        <taxon>Magnoliopsida</taxon>
        <taxon>eudicotyledons</taxon>
        <taxon>Gunneridae</taxon>
        <taxon>Pentapetalae</taxon>
        <taxon>rosids</taxon>
        <taxon>fabids</taxon>
        <taxon>Cucurbitales</taxon>
        <taxon>Cucurbitaceae</taxon>
        <taxon>Benincaseae</taxon>
        <taxon>Cucumis</taxon>
    </lineage>
</organism>
<dbReference type="PANTHER" id="PTHR35162:SF2">
    <property type="entry name" value="OS08G0516600 PROTEIN"/>
    <property type="match status" value="1"/>
</dbReference>
<keyword evidence="2" id="KW-1185">Reference proteome</keyword>
<reference evidence="1 2" key="1">
    <citation type="journal article" date="2009" name="Nat. Genet.">
        <title>The genome of the cucumber, Cucumis sativus L.</title>
        <authorList>
            <person name="Huang S."/>
            <person name="Li R."/>
            <person name="Zhang Z."/>
            <person name="Li L."/>
            <person name="Gu X."/>
            <person name="Fan W."/>
            <person name="Lucas W.J."/>
            <person name="Wang X."/>
            <person name="Xie B."/>
            <person name="Ni P."/>
            <person name="Ren Y."/>
            <person name="Zhu H."/>
            <person name="Li J."/>
            <person name="Lin K."/>
            <person name="Jin W."/>
            <person name="Fei Z."/>
            <person name="Li G."/>
            <person name="Staub J."/>
            <person name="Kilian A."/>
            <person name="van der Vossen E.A."/>
            <person name="Wu Y."/>
            <person name="Guo J."/>
            <person name="He J."/>
            <person name="Jia Z."/>
            <person name="Ren Y."/>
            <person name="Tian G."/>
            <person name="Lu Y."/>
            <person name="Ruan J."/>
            <person name="Qian W."/>
            <person name="Wang M."/>
            <person name="Huang Q."/>
            <person name="Li B."/>
            <person name="Xuan Z."/>
            <person name="Cao J."/>
            <person name="Asan"/>
            <person name="Wu Z."/>
            <person name="Zhang J."/>
            <person name="Cai Q."/>
            <person name="Bai Y."/>
            <person name="Zhao B."/>
            <person name="Han Y."/>
            <person name="Li Y."/>
            <person name="Li X."/>
            <person name="Wang S."/>
            <person name="Shi Q."/>
            <person name="Liu S."/>
            <person name="Cho W.K."/>
            <person name="Kim J.Y."/>
            <person name="Xu Y."/>
            <person name="Heller-Uszynska K."/>
            <person name="Miao H."/>
            <person name="Cheng Z."/>
            <person name="Zhang S."/>
            <person name="Wu J."/>
            <person name="Yang Y."/>
            <person name="Kang H."/>
            <person name="Li M."/>
            <person name="Liang H."/>
            <person name="Ren X."/>
            <person name="Shi Z."/>
            <person name="Wen M."/>
            <person name="Jian M."/>
            <person name="Yang H."/>
            <person name="Zhang G."/>
            <person name="Yang Z."/>
            <person name="Chen R."/>
            <person name="Liu S."/>
            <person name="Li J."/>
            <person name="Ma L."/>
            <person name="Liu H."/>
            <person name="Zhou Y."/>
            <person name="Zhao J."/>
            <person name="Fang X."/>
            <person name="Li G."/>
            <person name="Fang L."/>
            <person name="Li Y."/>
            <person name="Liu D."/>
            <person name="Zheng H."/>
            <person name="Zhang Y."/>
            <person name="Qin N."/>
            <person name="Li Z."/>
            <person name="Yang G."/>
            <person name="Yang S."/>
            <person name="Bolund L."/>
            <person name="Kristiansen K."/>
            <person name="Zheng H."/>
            <person name="Li S."/>
            <person name="Zhang X."/>
            <person name="Yang H."/>
            <person name="Wang J."/>
            <person name="Sun R."/>
            <person name="Zhang B."/>
            <person name="Jiang S."/>
            <person name="Wang J."/>
            <person name="Du Y."/>
            <person name="Li S."/>
        </authorList>
    </citation>
    <scope>NUCLEOTIDE SEQUENCE [LARGE SCALE GENOMIC DNA]</scope>
    <source>
        <strain evidence="2">cv. 9930</strain>
    </source>
</reference>
<protein>
    <submittedName>
        <fullName evidence="1">Uncharacterized protein</fullName>
    </submittedName>
</protein>
<dbReference type="PANTHER" id="PTHR35162">
    <property type="entry name" value="OS08G0516600 PROTEIN"/>
    <property type="match status" value="1"/>
</dbReference>